<evidence type="ECO:0000256" key="1">
    <source>
        <dbReference type="ARBA" id="ARBA00022553"/>
    </source>
</evidence>
<reference evidence="3" key="1">
    <citation type="submission" date="2018-04" db="EMBL/GenBank/DDBJ databases">
        <title>Draft genome sequence of the Candidatus Spirobacillus cienkowskii, a pathogen of freshwater Daphnia species, reconstructed from hemolymph metagenomic reads.</title>
        <authorList>
            <person name="Bresciani L."/>
            <person name="Lemos L.N."/>
            <person name="Wale N."/>
            <person name="Lin J.Y."/>
            <person name="Fernandes G.R."/>
            <person name="Duffy M.A."/>
            <person name="Rodrigues J.M."/>
        </authorList>
    </citation>
    <scope>NUCLEOTIDE SEQUENCE [LARGE SCALE GENOMIC DNA]</scope>
    <source>
        <strain evidence="3">Binning01</strain>
    </source>
</reference>
<protein>
    <submittedName>
        <fullName evidence="3">EVE domain-containing protein</fullName>
    </submittedName>
</protein>
<dbReference type="PANTHER" id="PTHR14087">
    <property type="entry name" value="THYMOCYTE NUCLEAR PROTEIN 1"/>
    <property type="match status" value="1"/>
</dbReference>
<accession>A0A369KV80</accession>
<comment type="caution">
    <text evidence="3">The sequence shown here is derived from an EMBL/GenBank/DDBJ whole genome shotgun (WGS) entry which is preliminary data.</text>
</comment>
<dbReference type="Gene3D" id="3.10.590.10">
    <property type="entry name" value="ph1033 like domains"/>
    <property type="match status" value="1"/>
</dbReference>
<dbReference type="AlphaFoldDB" id="A0A369KV80"/>
<proteinExistence type="predicted"/>
<name>A0A369KV80_9BACT</name>
<feature type="domain" description="EVE" evidence="2">
    <location>
        <begin position="12"/>
        <end position="159"/>
    </location>
</feature>
<keyword evidence="1" id="KW-0597">Phosphoprotein</keyword>
<keyword evidence="4" id="KW-1185">Reference proteome</keyword>
<dbReference type="Pfam" id="PF01878">
    <property type="entry name" value="EVE"/>
    <property type="match status" value="1"/>
</dbReference>
<gene>
    <name evidence="3" type="ORF">DCC88_04100</name>
</gene>
<dbReference type="FunFam" id="3.10.590.10:FF:000003">
    <property type="entry name" value="Thymocyte nuclear protein 1"/>
    <property type="match status" value="1"/>
</dbReference>
<dbReference type="CDD" id="cd21133">
    <property type="entry name" value="EVE"/>
    <property type="match status" value="1"/>
</dbReference>
<dbReference type="InterPro" id="IPR002740">
    <property type="entry name" value="EVE_domain"/>
</dbReference>
<organism evidence="3 4">
    <name type="scientific">Spirobacillus cienkowskii</name>
    <dbReference type="NCBI Taxonomy" id="495820"/>
    <lineage>
        <taxon>Bacteria</taxon>
        <taxon>Pseudomonadati</taxon>
        <taxon>Bdellovibrionota</taxon>
        <taxon>Oligoflexia</taxon>
        <taxon>Silvanigrellales</taxon>
        <taxon>Spirobacillus</taxon>
    </lineage>
</organism>
<evidence type="ECO:0000259" key="2">
    <source>
        <dbReference type="Pfam" id="PF01878"/>
    </source>
</evidence>
<dbReference type="InterPro" id="IPR052181">
    <property type="entry name" value="5hmC_binding"/>
</dbReference>
<evidence type="ECO:0000313" key="3">
    <source>
        <dbReference type="EMBL" id="RDB36615.1"/>
    </source>
</evidence>
<dbReference type="PANTHER" id="PTHR14087:SF7">
    <property type="entry name" value="THYMOCYTE NUCLEAR PROTEIN 1"/>
    <property type="match status" value="1"/>
</dbReference>
<dbReference type="Proteomes" id="UP000253934">
    <property type="component" value="Unassembled WGS sequence"/>
</dbReference>
<evidence type="ECO:0000313" key="4">
    <source>
        <dbReference type="Proteomes" id="UP000253934"/>
    </source>
</evidence>
<dbReference type="SUPFAM" id="SSF88697">
    <property type="entry name" value="PUA domain-like"/>
    <property type="match status" value="1"/>
</dbReference>
<dbReference type="InterPro" id="IPR015947">
    <property type="entry name" value="PUA-like_sf"/>
</dbReference>
<sequence>MKKTLINDLSAKYWLMKSEPDVFSIFDLEQRSGQQEFWDGVRNYQARNFMKDQMKVGDKILFYHSNSNPSGVAGIAEIVEEAKPDMSALDPKSKYFDPKATTDNPRWFAVTVGKPKKFSRIVALAELRENPILKEMILLKKGQRLSILPVSQKEYEAILLMAGYK</sequence>
<dbReference type="InterPro" id="IPR047197">
    <property type="entry name" value="THYN1-like_EVE"/>
</dbReference>
<dbReference type="EMBL" id="QOVW01000058">
    <property type="protein sequence ID" value="RDB36615.1"/>
    <property type="molecule type" value="Genomic_DNA"/>
</dbReference>